<dbReference type="SMART" id="SM00642">
    <property type="entry name" value="Aamy"/>
    <property type="match status" value="1"/>
</dbReference>
<name>A0A1G1TJ39_9BACT</name>
<dbReference type="EMBL" id="MDZA01000110">
    <property type="protein sequence ID" value="OGX90886.1"/>
    <property type="molecule type" value="Genomic_DNA"/>
</dbReference>
<dbReference type="InterPro" id="IPR031965">
    <property type="entry name" value="CBM26"/>
</dbReference>
<dbReference type="Gene3D" id="2.60.40.1080">
    <property type="match status" value="1"/>
</dbReference>
<dbReference type="Pfam" id="PF00128">
    <property type="entry name" value="Alpha-amylase"/>
    <property type="match status" value="1"/>
</dbReference>
<evidence type="ECO:0000259" key="1">
    <source>
        <dbReference type="SMART" id="SM00635"/>
    </source>
</evidence>
<dbReference type="SMART" id="SM00635">
    <property type="entry name" value="BID_2"/>
    <property type="match status" value="1"/>
</dbReference>
<dbReference type="PANTHER" id="PTHR10357">
    <property type="entry name" value="ALPHA-AMYLASE FAMILY MEMBER"/>
    <property type="match status" value="1"/>
</dbReference>
<dbReference type="Pfam" id="PF02368">
    <property type="entry name" value="Big_2"/>
    <property type="match status" value="1"/>
</dbReference>
<dbReference type="PANTHER" id="PTHR10357:SF199">
    <property type="entry name" value="ALPHA AMYLASE CATALYTIC REGION"/>
    <property type="match status" value="1"/>
</dbReference>
<dbReference type="NCBIfam" id="TIGR04183">
    <property type="entry name" value="Por_Secre_tail"/>
    <property type="match status" value="1"/>
</dbReference>
<dbReference type="InterPro" id="IPR026444">
    <property type="entry name" value="Secre_tail"/>
</dbReference>
<dbReference type="InterPro" id="IPR013783">
    <property type="entry name" value="Ig-like_fold"/>
</dbReference>
<dbReference type="AlphaFoldDB" id="A0A1G1TJ39"/>
<sequence length="835" mass="90250">MRIMYTKGRIQVLALLTAFFTVVFSTVFGQDPGQYSTPFKGVPDTRDITMYQVNIRAFSPGSNLAGVTARLDEISDLGSNVVYLMPVFPVGTDARSKVASSASPYCIKDFTAVGAEYGTLTDLRQLVDGAHSRGMAVILDWVVNQTSWDHPWITQHPDWYVRDANGIIQQLGSYADVAALDVNNVDMRNAMIKAMRYWIFAANVDGFRCDFADNPGLDFWKQTIDNLRSIKAHKLVMLAEGERVENFNAGFDLNFGFKFYNNALKPIHAGAPVTNIQTTTDVEYTYANTTQQIARYTGNHDTNGSEGTPLEVFGGTAGVMANFVVAAYMKGVPFIYGGQEVAFAQRIPFPWDGVDIDWSQNATVTEEFKNVIGFRNSSTAIRRGVMANYSDLNVCAFTKIAGTEKTLVFSNLRATASAYVMPAALAGTYQNAYTGATVTLTAGATLALKGFEYRTLTTMNIPAFTRIAVSPLNTSIVIGATKQLTATVTPFAAKNQSVTWSSSNTAIATVDASGLVTGIAKGSVTITAAIAGNKIATSAVTVVEPNRFTVNFFKPAGWAAGVNVYWYNAEPAGSLPSPAWPGVSMTTTGDGWYSYTFTNISSTTVIFNDGTRQSADLTRNKTGWYVNGTWYDTKPVVSTNTFTVNFFKPAGWGAGVNVYWYNALPASAPLSPAWPGASMTTTGDGWYSYTFTNTDSAVLIFNDGTNQTADGIRDKTGWYVTGTWYDTKHGIAMSSATSTLLAVNSAAKAIDDGAQTATSVQLFPNPAKDNVFSIYLPDLPENEVATLSVLDINGRIALKTQVHQSATISHNLPAGIYIVRISTKGTSITKKLVVE</sequence>
<accession>A0A1G1TJ39</accession>
<dbReference type="CDD" id="cd11313">
    <property type="entry name" value="AmyAc_arch_bac_AmyA"/>
    <property type="match status" value="1"/>
</dbReference>
<dbReference type="InterPro" id="IPR008964">
    <property type="entry name" value="Invasin/intimin_cell_adhesion"/>
</dbReference>
<gene>
    <name evidence="3" type="ORF">BEN49_06055</name>
</gene>
<keyword evidence="4" id="KW-1185">Reference proteome</keyword>
<feature type="domain" description="BIG2" evidence="1">
    <location>
        <begin position="463"/>
        <end position="540"/>
    </location>
</feature>
<feature type="domain" description="Glycosyl hydrolase family 13 catalytic" evidence="2">
    <location>
        <begin position="52"/>
        <end position="375"/>
    </location>
</feature>
<evidence type="ECO:0000313" key="3">
    <source>
        <dbReference type="EMBL" id="OGX90886.1"/>
    </source>
</evidence>
<dbReference type="InterPro" id="IPR006047">
    <property type="entry name" value="GH13_cat_dom"/>
</dbReference>
<evidence type="ECO:0000313" key="4">
    <source>
        <dbReference type="Proteomes" id="UP000177506"/>
    </source>
</evidence>
<evidence type="ECO:0008006" key="5">
    <source>
        <dbReference type="Google" id="ProtNLM"/>
    </source>
</evidence>
<dbReference type="Gene3D" id="3.20.20.80">
    <property type="entry name" value="Glycosidases"/>
    <property type="match status" value="1"/>
</dbReference>
<dbReference type="Pfam" id="PF16738">
    <property type="entry name" value="CBM26"/>
    <property type="match status" value="2"/>
</dbReference>
<dbReference type="InterPro" id="IPR003343">
    <property type="entry name" value="Big_2"/>
</dbReference>
<dbReference type="Gene3D" id="2.60.40.10">
    <property type="entry name" value="Immunoglobulins"/>
    <property type="match status" value="2"/>
</dbReference>
<dbReference type="InterPro" id="IPR017853">
    <property type="entry name" value="GH"/>
</dbReference>
<comment type="caution">
    <text evidence="3">The sequence shown here is derived from an EMBL/GenBank/DDBJ whole genome shotgun (WGS) entry which is preliminary data.</text>
</comment>
<organism evidence="3 4">
    <name type="scientific">Hymenobacter coccineus</name>
    <dbReference type="NCBI Taxonomy" id="1908235"/>
    <lineage>
        <taxon>Bacteria</taxon>
        <taxon>Pseudomonadati</taxon>
        <taxon>Bacteroidota</taxon>
        <taxon>Cytophagia</taxon>
        <taxon>Cytophagales</taxon>
        <taxon>Hymenobacteraceae</taxon>
        <taxon>Hymenobacter</taxon>
    </lineage>
</organism>
<dbReference type="Proteomes" id="UP000177506">
    <property type="component" value="Unassembled WGS sequence"/>
</dbReference>
<dbReference type="SUPFAM" id="SSF49373">
    <property type="entry name" value="Invasin/intimin cell-adhesion fragments"/>
    <property type="match status" value="1"/>
</dbReference>
<protein>
    <recommendedName>
        <fullName evidence="5">Glycosyl hydrolase family 13 catalytic domain-containing protein</fullName>
    </recommendedName>
</protein>
<dbReference type="SUPFAM" id="SSF51445">
    <property type="entry name" value="(Trans)glycosidases"/>
    <property type="match status" value="1"/>
</dbReference>
<dbReference type="GO" id="GO:0005975">
    <property type="term" value="P:carbohydrate metabolic process"/>
    <property type="evidence" value="ECO:0007669"/>
    <property type="project" value="InterPro"/>
</dbReference>
<dbReference type="Pfam" id="PF18962">
    <property type="entry name" value="Por_Secre_tail"/>
    <property type="match status" value="1"/>
</dbReference>
<proteinExistence type="predicted"/>
<evidence type="ECO:0000259" key="2">
    <source>
        <dbReference type="SMART" id="SM00642"/>
    </source>
</evidence>
<reference evidence="3 4" key="1">
    <citation type="submission" date="2016-08" db="EMBL/GenBank/DDBJ databases">
        <title>Hymenobacter coccineus sp. nov., Hymenobacter lapidarius sp. nov. and Hymenobacter glacialis sp. nov., isolated from Antarctic soil.</title>
        <authorList>
            <person name="Sedlacek I."/>
            <person name="Kralova S."/>
            <person name="Kyrova K."/>
            <person name="Maslanova I."/>
            <person name="Stankova E."/>
            <person name="Vrbovska V."/>
            <person name="Nemec M."/>
            <person name="Bartak M."/>
            <person name="Svec P."/>
            <person name="Busse H.-J."/>
            <person name="Pantucek R."/>
        </authorList>
    </citation>
    <scope>NUCLEOTIDE SEQUENCE [LARGE SCALE GENOMIC DNA]</scope>
    <source>
        <strain evidence="3 4">CCM 8649</strain>
    </source>
</reference>